<evidence type="ECO:0000256" key="1">
    <source>
        <dbReference type="SAM" id="SignalP"/>
    </source>
</evidence>
<dbReference type="EMBL" id="WFLI01000005">
    <property type="protein sequence ID" value="KAB8065779.1"/>
    <property type="molecule type" value="Genomic_DNA"/>
</dbReference>
<dbReference type="InterPro" id="IPR050570">
    <property type="entry name" value="Cell_wall_metabolism_enzyme"/>
</dbReference>
<feature type="domain" description="M23ase beta-sheet core" evidence="2">
    <location>
        <begin position="248"/>
        <end position="350"/>
    </location>
</feature>
<dbReference type="RefSeq" id="WP_152281789.1">
    <property type="nucleotide sequence ID" value="NZ_WFLI01000005.1"/>
</dbReference>
<keyword evidence="4" id="KW-1185">Reference proteome</keyword>
<reference evidence="3 4" key="1">
    <citation type="submission" date="2019-10" db="EMBL/GenBank/DDBJ databases">
        <title>Three novel species isolated from a subtropical stream in China.</title>
        <authorList>
            <person name="Lu H."/>
        </authorList>
    </citation>
    <scope>NUCLEOTIDE SEQUENCE [LARGE SCALE GENOMIC DNA]</scope>
    <source>
        <strain evidence="3 4">FT13W</strain>
    </source>
</reference>
<feature type="signal peptide" evidence="1">
    <location>
        <begin position="1"/>
        <end position="23"/>
    </location>
</feature>
<proteinExistence type="predicted"/>
<dbReference type="CDD" id="cd12797">
    <property type="entry name" value="M23_peptidase"/>
    <property type="match status" value="1"/>
</dbReference>
<dbReference type="Pfam" id="PF01551">
    <property type="entry name" value="Peptidase_M23"/>
    <property type="match status" value="1"/>
</dbReference>
<dbReference type="PANTHER" id="PTHR21666">
    <property type="entry name" value="PEPTIDASE-RELATED"/>
    <property type="match status" value="1"/>
</dbReference>
<evidence type="ECO:0000313" key="3">
    <source>
        <dbReference type="EMBL" id="KAB8065779.1"/>
    </source>
</evidence>
<dbReference type="GO" id="GO:0004222">
    <property type="term" value="F:metalloendopeptidase activity"/>
    <property type="evidence" value="ECO:0007669"/>
    <property type="project" value="TreeGrafter"/>
</dbReference>
<dbReference type="PANTHER" id="PTHR21666:SF270">
    <property type="entry name" value="MUREIN HYDROLASE ACTIVATOR ENVC"/>
    <property type="match status" value="1"/>
</dbReference>
<dbReference type="InterPro" id="IPR016047">
    <property type="entry name" value="M23ase_b-sheet_dom"/>
</dbReference>
<dbReference type="AlphaFoldDB" id="A0A6I1I7P9"/>
<comment type="caution">
    <text evidence="3">The sequence shown here is derived from an EMBL/GenBank/DDBJ whole genome shotgun (WGS) entry which is preliminary data.</text>
</comment>
<evidence type="ECO:0000259" key="2">
    <source>
        <dbReference type="Pfam" id="PF01551"/>
    </source>
</evidence>
<protein>
    <submittedName>
        <fullName evidence="3">Peptidoglycan DD-metalloendopeptidase family protein</fullName>
    </submittedName>
</protein>
<dbReference type="InterPro" id="IPR011055">
    <property type="entry name" value="Dup_hybrid_motif"/>
</dbReference>
<dbReference type="Gene3D" id="2.70.70.10">
    <property type="entry name" value="Glucose Permease (Domain IIA)"/>
    <property type="match status" value="1"/>
</dbReference>
<evidence type="ECO:0000313" key="4">
    <source>
        <dbReference type="Proteomes" id="UP000468717"/>
    </source>
</evidence>
<dbReference type="SUPFAM" id="SSF51261">
    <property type="entry name" value="Duplicated hybrid motif"/>
    <property type="match status" value="1"/>
</dbReference>
<name>A0A6I1I7P9_9BURK</name>
<accession>A0A6I1I7P9</accession>
<feature type="chain" id="PRO_5026145674" evidence="1">
    <location>
        <begin position="24"/>
        <end position="394"/>
    </location>
</feature>
<organism evidence="3 4">
    <name type="scientific">Janthinobacterium violaceinigrum</name>
    <dbReference type="NCBI Taxonomy" id="2654252"/>
    <lineage>
        <taxon>Bacteria</taxon>
        <taxon>Pseudomonadati</taxon>
        <taxon>Pseudomonadota</taxon>
        <taxon>Betaproteobacteria</taxon>
        <taxon>Burkholderiales</taxon>
        <taxon>Oxalobacteraceae</taxon>
        <taxon>Janthinobacterium</taxon>
    </lineage>
</organism>
<keyword evidence="1" id="KW-0732">Signal</keyword>
<gene>
    <name evidence="3" type="ORF">GCN75_05920</name>
</gene>
<dbReference type="Proteomes" id="UP000468717">
    <property type="component" value="Unassembled WGS sequence"/>
</dbReference>
<sequence length="394" mass="41739">MSARLFAHAACLCSFFGASPLLAATAADLPPPRGCDVIAAGAPARAATTVQTIVFPPPQLDMRTPLEPTVLAGTGRNYLLYELHLHNFSDEAMTLRGLEVLAGSERQALLALTAAQLRQRVRVAGASSEEGAAQLAGGQGAVVYLCLAFDASAAVPATLRHRLLLDGALADGPPIGTRHTLLAVLGRPLQGTGWTADNGPSIDSHHRMGVFVAGGMAQLARRYALDWKKYRDGSMFAGDARDVRSYHAYGENVLAVADGEIVQARDGMPDNIPRTPAGFTPAVPISMENVAGNVVTIALGNGQFAQYAHLQPGSVQVKTGQRVRRGQLLGRVGNSGDARVPHLHFQVASNPDILASEGLPFLFDQYRLKVAENAWEARAREYPIGDGVIDFGTP</sequence>